<dbReference type="OrthoDB" id="5636215at2"/>
<dbReference type="AlphaFoldDB" id="G9EUU7"/>
<evidence type="ECO:0008006" key="3">
    <source>
        <dbReference type="Google" id="ProtNLM"/>
    </source>
</evidence>
<name>G9EUU7_9GAMM</name>
<evidence type="ECO:0000313" key="2">
    <source>
        <dbReference type="Proteomes" id="UP000002770"/>
    </source>
</evidence>
<dbReference type="Gene3D" id="2.60.40.10">
    <property type="entry name" value="Immunoglobulins"/>
    <property type="match status" value="1"/>
</dbReference>
<reference evidence="1 2" key="1">
    <citation type="journal article" date="2011" name="BMC Genomics">
        <title>Insight into cross-talk between intra-amoebal pathogens.</title>
        <authorList>
            <person name="Gimenez G."/>
            <person name="Bertelli C."/>
            <person name="Moliner C."/>
            <person name="Robert C."/>
            <person name="Raoult D."/>
            <person name="Fournier P.E."/>
            <person name="Greub G."/>
        </authorList>
    </citation>
    <scope>NUCLEOTIDE SEQUENCE [LARGE SCALE GENOMIC DNA]</scope>
    <source>
        <strain evidence="1 2">LLAP12</strain>
    </source>
</reference>
<dbReference type="EMBL" id="JH413850">
    <property type="protein sequence ID" value="EHL29097.1"/>
    <property type="molecule type" value="Genomic_DNA"/>
</dbReference>
<protein>
    <recommendedName>
        <fullName evidence="3">DUF1566 domain-containing protein</fullName>
    </recommendedName>
</protein>
<organism evidence="1 2">
    <name type="scientific">Legionella drancourtii LLAP12</name>
    <dbReference type="NCBI Taxonomy" id="658187"/>
    <lineage>
        <taxon>Bacteria</taxon>
        <taxon>Pseudomonadati</taxon>
        <taxon>Pseudomonadota</taxon>
        <taxon>Gammaproteobacteria</taxon>
        <taxon>Legionellales</taxon>
        <taxon>Legionellaceae</taxon>
        <taxon>Legionella</taxon>
    </lineage>
</organism>
<dbReference type="RefSeq" id="WP_006872951.1">
    <property type="nucleotide sequence ID" value="NZ_JH413850.1"/>
</dbReference>
<dbReference type="HOGENOM" id="CLU_503251_0_0_6"/>
<dbReference type="InParanoid" id="G9EUU7"/>
<evidence type="ECO:0000313" key="1">
    <source>
        <dbReference type="EMBL" id="EHL29097.1"/>
    </source>
</evidence>
<gene>
    <name evidence="1" type="ORF">LDG_9097</name>
</gene>
<dbReference type="Proteomes" id="UP000002770">
    <property type="component" value="Unassembled WGS sequence"/>
</dbReference>
<dbReference type="eggNOG" id="COG1361">
    <property type="taxonomic scope" value="Bacteria"/>
</dbReference>
<accession>G9EUU7</accession>
<dbReference type="InterPro" id="IPR013783">
    <property type="entry name" value="Ig-like_fold"/>
</dbReference>
<proteinExistence type="predicted"/>
<keyword evidence="2" id="KW-1185">Reference proteome</keyword>
<sequence>MLNKWSLGLFLLFAQQTSAGKPPLAETPQKNSSDAIAELTVKSNEHSAGVCSNFVQNCTINISSLTCLNPPGFITVTNNSIISARNITASSTDTNFLSFVAQNNGCPQILSPRTSCTISFSSSASNPFLVPNVVVKGTNTNTIFFNINALQCQPGATTLSATPSTLALSVNDTALNPALTGNPRQITIKNTGINEATGLSIAYPTWPGGTPATTASSTCGATLAAGATCTITVTPGVSPTSSCNTGIAPIPDTITVSATNVSTAVTSDIVVLSYGCQYQGGFLYSVDDTTANTSSIGGKVVSLVDQAAPYIGSGPQATSIIWSSNGNGSTSANVSNDIIPLIADSSTPNDSYANAQTTYNSTYANESTFPFPASSAFATCNGASEGQCNSGNILALYDAYKTGYGIGGSPYTLSPGPTNRTDYAAGLCTATINTYSDWYLPASCEMDAVYGLVTCSAGAQSIVVNLSFLLGDPNSGTPSTSCIPPSGTDCLAGRYWSSTEYAGNPQNGVWYETFNSGGSTHFLTLVKSNQYGVRCSRALTL</sequence>